<reference evidence="2 3" key="1">
    <citation type="submission" date="2024-02" db="EMBL/GenBank/DDBJ databases">
        <authorList>
            <person name="Vignale AGUSTIN F."/>
            <person name="Sosa J E."/>
            <person name="Modenutti C."/>
        </authorList>
    </citation>
    <scope>NUCLEOTIDE SEQUENCE [LARGE SCALE GENOMIC DNA]</scope>
</reference>
<sequence length="115" mass="12480">SSTSSREKPKPLLHLHITTLAPATVTTPTQPFITNCQKPLPLLYLHIATTSPSHPPLSLPNPVVNHQPPETLAPPSPCRNNHQPQPLPQLSRLSPAAKNPNLATLLHCHTKPPVH</sequence>
<evidence type="ECO:0000313" key="3">
    <source>
        <dbReference type="Proteomes" id="UP001642360"/>
    </source>
</evidence>
<keyword evidence="3" id="KW-1185">Reference proteome</keyword>
<feature type="region of interest" description="Disordered" evidence="1">
    <location>
        <begin position="51"/>
        <end position="115"/>
    </location>
</feature>
<evidence type="ECO:0000256" key="1">
    <source>
        <dbReference type="SAM" id="MobiDB-lite"/>
    </source>
</evidence>
<comment type="caution">
    <text evidence="2">The sequence shown here is derived from an EMBL/GenBank/DDBJ whole genome shotgun (WGS) entry which is preliminary data.</text>
</comment>
<name>A0ABC8S315_9AQUA</name>
<dbReference type="Proteomes" id="UP001642360">
    <property type="component" value="Unassembled WGS sequence"/>
</dbReference>
<accession>A0ABC8S315</accession>
<dbReference type="EMBL" id="CAUOFW020001903">
    <property type="protein sequence ID" value="CAK9149604.1"/>
    <property type="molecule type" value="Genomic_DNA"/>
</dbReference>
<evidence type="ECO:0000313" key="2">
    <source>
        <dbReference type="EMBL" id="CAK9149604.1"/>
    </source>
</evidence>
<proteinExistence type="predicted"/>
<organism evidence="2 3">
    <name type="scientific">Ilex paraguariensis</name>
    <name type="common">yerba mate</name>
    <dbReference type="NCBI Taxonomy" id="185542"/>
    <lineage>
        <taxon>Eukaryota</taxon>
        <taxon>Viridiplantae</taxon>
        <taxon>Streptophyta</taxon>
        <taxon>Embryophyta</taxon>
        <taxon>Tracheophyta</taxon>
        <taxon>Spermatophyta</taxon>
        <taxon>Magnoliopsida</taxon>
        <taxon>eudicotyledons</taxon>
        <taxon>Gunneridae</taxon>
        <taxon>Pentapetalae</taxon>
        <taxon>asterids</taxon>
        <taxon>campanulids</taxon>
        <taxon>Aquifoliales</taxon>
        <taxon>Aquifoliaceae</taxon>
        <taxon>Ilex</taxon>
    </lineage>
</organism>
<feature type="non-terminal residue" evidence="2">
    <location>
        <position position="1"/>
    </location>
</feature>
<dbReference type="AlphaFoldDB" id="A0ABC8S315"/>
<protein>
    <submittedName>
        <fullName evidence="2">Uncharacterized protein</fullName>
    </submittedName>
</protein>
<gene>
    <name evidence="2" type="ORF">ILEXP_LOCUS17661</name>
</gene>